<dbReference type="InterPro" id="IPR038019">
    <property type="entry name" value="PRib_AMP_CycHydrolase_sf"/>
</dbReference>
<evidence type="ECO:0000256" key="7">
    <source>
        <dbReference type="ARBA" id="ARBA00008299"/>
    </source>
</evidence>
<evidence type="ECO:0000256" key="4">
    <source>
        <dbReference type="ARBA" id="ARBA00005169"/>
    </source>
</evidence>
<dbReference type="Proteomes" id="UP001501556">
    <property type="component" value="Unassembled WGS sequence"/>
</dbReference>
<comment type="catalytic activity">
    <reaction evidence="2 15">
        <text>1-(5-phospho-beta-D-ribosyl)-ATP + H2O = 1-(5-phospho-beta-D-ribosyl)-5'-AMP + diphosphate + H(+)</text>
        <dbReference type="Rhea" id="RHEA:22828"/>
        <dbReference type="ChEBI" id="CHEBI:15377"/>
        <dbReference type="ChEBI" id="CHEBI:15378"/>
        <dbReference type="ChEBI" id="CHEBI:33019"/>
        <dbReference type="ChEBI" id="CHEBI:59457"/>
        <dbReference type="ChEBI" id="CHEBI:73183"/>
        <dbReference type="EC" id="3.6.1.31"/>
    </reaction>
</comment>
<dbReference type="InterPro" id="IPR023019">
    <property type="entry name" value="His_synth_HisIE"/>
</dbReference>
<dbReference type="EC" id="3.6.1.31" evidence="15"/>
<dbReference type="EC" id="3.5.4.19" evidence="15"/>
<evidence type="ECO:0000256" key="8">
    <source>
        <dbReference type="ARBA" id="ARBA00022490"/>
    </source>
</evidence>
<sequence>MNSSFVTGIAAELRFDPVTGLAPAIVQDADTGQVLMLGYVNAEAWSQTQQQGRVTFFSRSKNRLWTKGESSGNFLTVVSLHVDCDADTVLIRAIPTGPTCHRGTTSCFEQPEQLQAPVAPIGFLAALERLIVHRQQFPEQAPTSYTVSLFNKGMAKIAQKVGEEAIETVIDAVGGQRDTLPGEVADLLYHLLVLLVAAGVPTSEVIAVLQERHRLPNTRHLTEG</sequence>
<evidence type="ECO:0000256" key="1">
    <source>
        <dbReference type="ARBA" id="ARBA00000024"/>
    </source>
</evidence>
<dbReference type="Pfam" id="PF01503">
    <property type="entry name" value="PRA-PH"/>
    <property type="match status" value="1"/>
</dbReference>
<evidence type="ECO:0000256" key="10">
    <source>
        <dbReference type="ARBA" id="ARBA00022741"/>
    </source>
</evidence>
<dbReference type="CDD" id="cd11534">
    <property type="entry name" value="NTP-PPase_HisIE_like"/>
    <property type="match status" value="1"/>
</dbReference>
<accession>A0ABP7QTC8</accession>
<keyword evidence="9 15" id="KW-0028">Amino-acid biosynthesis</keyword>
<evidence type="ECO:0000313" key="18">
    <source>
        <dbReference type="Proteomes" id="UP001501556"/>
    </source>
</evidence>
<keyword evidence="12 15" id="KW-0067">ATP-binding</keyword>
<keyword evidence="10 15" id="KW-0547">Nucleotide-binding</keyword>
<evidence type="ECO:0000256" key="14">
    <source>
        <dbReference type="ARBA" id="ARBA00023268"/>
    </source>
</evidence>
<comment type="similarity">
    <text evidence="7 15">In the N-terminal section; belongs to the PRA-CH family.</text>
</comment>
<proteinExistence type="inferred from homology"/>
<dbReference type="HAMAP" id="MF_01020">
    <property type="entry name" value="HisE"/>
    <property type="match status" value="1"/>
</dbReference>
<gene>
    <name evidence="15 17" type="primary">hisIE</name>
    <name evidence="15" type="synonym">hisI</name>
    <name evidence="17" type="ORF">GCM10022407_34440</name>
</gene>
<keyword evidence="14 15" id="KW-0511">Multifunctional enzyme</keyword>
<comment type="subcellular location">
    <subcellularLocation>
        <location evidence="3 15">Cytoplasm</location>
    </subcellularLocation>
</comment>
<dbReference type="NCBIfam" id="NF000768">
    <property type="entry name" value="PRK00051.1"/>
    <property type="match status" value="1"/>
</dbReference>
<dbReference type="InterPro" id="IPR008179">
    <property type="entry name" value="HisE"/>
</dbReference>
<feature type="domain" description="Phosphoribosyl-AMP cyclohydrolase" evidence="16">
    <location>
        <begin position="36"/>
        <end position="109"/>
    </location>
</feature>
<dbReference type="RefSeq" id="WP_345126316.1">
    <property type="nucleotide sequence ID" value="NZ_BAABDI010000030.1"/>
</dbReference>
<name>A0ABP7QTC8_9BACT</name>
<evidence type="ECO:0000313" key="17">
    <source>
        <dbReference type="EMBL" id="GAA3986768.1"/>
    </source>
</evidence>
<dbReference type="Gene3D" id="1.10.287.1080">
    <property type="entry name" value="MazG-like"/>
    <property type="match status" value="1"/>
</dbReference>
<protein>
    <recommendedName>
        <fullName evidence="15">Histidine biosynthesis bifunctional protein HisIE</fullName>
    </recommendedName>
    <domain>
        <recommendedName>
            <fullName evidence="15">Phosphoribosyl-AMP cyclohydrolase</fullName>
            <shortName evidence="15">PRA-CH</shortName>
            <ecNumber evidence="15">3.5.4.19</ecNumber>
        </recommendedName>
    </domain>
    <domain>
        <recommendedName>
            <fullName evidence="15">Phosphoribosyl-ATP pyrophosphatase</fullName>
            <shortName evidence="15">PRA-PH</shortName>
            <ecNumber evidence="15">3.6.1.31</ecNumber>
        </recommendedName>
    </domain>
</protein>
<evidence type="ECO:0000256" key="6">
    <source>
        <dbReference type="ARBA" id="ARBA00007731"/>
    </source>
</evidence>
<reference evidence="18" key="1">
    <citation type="journal article" date="2019" name="Int. J. Syst. Evol. Microbiol.">
        <title>The Global Catalogue of Microorganisms (GCM) 10K type strain sequencing project: providing services to taxonomists for standard genome sequencing and annotation.</title>
        <authorList>
            <consortium name="The Broad Institute Genomics Platform"/>
            <consortium name="The Broad Institute Genome Sequencing Center for Infectious Disease"/>
            <person name="Wu L."/>
            <person name="Ma J."/>
        </authorList>
    </citation>
    <scope>NUCLEOTIDE SEQUENCE [LARGE SCALE GENOMIC DNA]</scope>
    <source>
        <strain evidence="18">JCM 17217</strain>
    </source>
</reference>
<dbReference type="SUPFAM" id="SSF141734">
    <property type="entry name" value="HisI-like"/>
    <property type="match status" value="1"/>
</dbReference>
<keyword evidence="8 15" id="KW-0963">Cytoplasm</keyword>
<keyword evidence="13 15" id="KW-0368">Histidine biosynthesis</keyword>
<evidence type="ECO:0000259" key="16">
    <source>
        <dbReference type="Pfam" id="PF01502"/>
    </source>
</evidence>
<comment type="pathway">
    <text evidence="5 15">Amino-acid biosynthesis; L-histidine biosynthesis; L-histidine from 5-phospho-alpha-D-ribose 1-diphosphate: step 2/9.</text>
</comment>
<dbReference type="HAMAP" id="MF_01019">
    <property type="entry name" value="HisIE"/>
    <property type="match status" value="1"/>
</dbReference>
<comment type="pathway">
    <text evidence="4 15">Amino-acid biosynthesis; L-histidine biosynthesis; L-histidine from 5-phospho-alpha-D-ribose 1-diphosphate: step 3/9.</text>
</comment>
<dbReference type="InterPro" id="IPR002496">
    <property type="entry name" value="PRib_AMP_CycHydrolase_dom"/>
</dbReference>
<dbReference type="NCBIfam" id="TIGR03188">
    <property type="entry name" value="histidine_hisI"/>
    <property type="match status" value="1"/>
</dbReference>
<evidence type="ECO:0000256" key="9">
    <source>
        <dbReference type="ARBA" id="ARBA00022605"/>
    </source>
</evidence>
<comment type="similarity">
    <text evidence="6 15">In the C-terminal section; belongs to the PRA-PH family.</text>
</comment>
<evidence type="ECO:0000256" key="3">
    <source>
        <dbReference type="ARBA" id="ARBA00004496"/>
    </source>
</evidence>
<evidence type="ECO:0000256" key="13">
    <source>
        <dbReference type="ARBA" id="ARBA00023102"/>
    </source>
</evidence>
<dbReference type="SUPFAM" id="SSF101386">
    <property type="entry name" value="all-alpha NTP pyrophosphatases"/>
    <property type="match status" value="1"/>
</dbReference>
<evidence type="ECO:0000256" key="2">
    <source>
        <dbReference type="ARBA" id="ARBA00001460"/>
    </source>
</evidence>
<dbReference type="NCBIfam" id="NF002747">
    <property type="entry name" value="PRK02759.1"/>
    <property type="match status" value="1"/>
</dbReference>
<dbReference type="Gene3D" id="3.10.20.810">
    <property type="entry name" value="Phosphoribosyl-AMP cyclohydrolase"/>
    <property type="match status" value="1"/>
</dbReference>
<keyword evidence="11 15" id="KW-0378">Hydrolase</keyword>
<evidence type="ECO:0000256" key="5">
    <source>
        <dbReference type="ARBA" id="ARBA00005204"/>
    </source>
</evidence>
<feature type="region of interest" description="Phosphoribosyl-ATP pyrophosphohydrolase" evidence="15">
    <location>
        <begin position="124"/>
        <end position="224"/>
    </location>
</feature>
<evidence type="ECO:0000256" key="15">
    <source>
        <dbReference type="HAMAP-Rule" id="MF_01019"/>
    </source>
</evidence>
<feature type="region of interest" description="Phosphoribosyl-AMP cyclohydrolase" evidence="15">
    <location>
        <begin position="1"/>
        <end position="123"/>
    </location>
</feature>
<comment type="catalytic activity">
    <reaction evidence="1 15">
        <text>1-(5-phospho-beta-D-ribosyl)-5'-AMP + H2O = 1-(5-phospho-beta-D-ribosyl)-5-[(5-phospho-beta-D-ribosylamino)methylideneamino]imidazole-4-carboxamide</text>
        <dbReference type="Rhea" id="RHEA:20049"/>
        <dbReference type="ChEBI" id="CHEBI:15377"/>
        <dbReference type="ChEBI" id="CHEBI:58435"/>
        <dbReference type="ChEBI" id="CHEBI:59457"/>
        <dbReference type="EC" id="3.5.4.19"/>
    </reaction>
</comment>
<comment type="caution">
    <text evidence="17">The sequence shown here is derived from an EMBL/GenBank/DDBJ whole genome shotgun (WGS) entry which is preliminary data.</text>
</comment>
<dbReference type="PANTHER" id="PTHR42945:SF9">
    <property type="entry name" value="HISTIDINE BIOSYNTHESIS BIFUNCTIONAL PROTEIN HISIE"/>
    <property type="match status" value="1"/>
</dbReference>
<dbReference type="PANTHER" id="PTHR42945">
    <property type="entry name" value="HISTIDINE BIOSYNTHESIS BIFUNCTIONAL PROTEIN"/>
    <property type="match status" value="1"/>
</dbReference>
<organism evidence="17 18">
    <name type="scientific">Hymenobacter antarcticus</name>
    <dbReference type="NCBI Taxonomy" id="486270"/>
    <lineage>
        <taxon>Bacteria</taxon>
        <taxon>Pseudomonadati</taxon>
        <taxon>Bacteroidota</taxon>
        <taxon>Cytophagia</taxon>
        <taxon>Cytophagales</taxon>
        <taxon>Hymenobacteraceae</taxon>
        <taxon>Hymenobacter</taxon>
    </lineage>
</organism>
<dbReference type="Pfam" id="PF01502">
    <property type="entry name" value="PRA-CH"/>
    <property type="match status" value="1"/>
</dbReference>
<evidence type="ECO:0000256" key="11">
    <source>
        <dbReference type="ARBA" id="ARBA00022801"/>
    </source>
</evidence>
<evidence type="ECO:0000256" key="12">
    <source>
        <dbReference type="ARBA" id="ARBA00022840"/>
    </source>
</evidence>
<dbReference type="InterPro" id="IPR021130">
    <property type="entry name" value="PRib-ATP_PPHydrolase-like"/>
</dbReference>
<keyword evidence="18" id="KW-1185">Reference proteome</keyword>
<dbReference type="EMBL" id="BAABDI010000030">
    <property type="protein sequence ID" value="GAA3986768.1"/>
    <property type="molecule type" value="Genomic_DNA"/>
</dbReference>